<gene>
    <name evidence="1" type="ORF">BDV29DRAFT_195802</name>
</gene>
<protein>
    <submittedName>
        <fullName evidence="1">Uncharacterized protein</fullName>
    </submittedName>
</protein>
<sequence>MYTKDKKRNRYFQFWVPSNTKDSAWFEIAVVRTNSFTNFSDSLAIPTPAYQTVELDSESHLELLPEERCSTSVTIHAPVAVPPPAASHMMFGVAMSTERLHDPLGAFAHWAGATNAHIVAVNNDEGLTTRYSDEWLDRYFSLIRILNERKDDFTKWIVLIDDDTFFPSMRNLPQYIGACTEDLSQMYYWGHMAYGDATFWWCLAQLNAVFDDCYAFKSGDRMVARCIYDHTTTKLKWERGLYQLDPRGDTSGFYESGRPLPLSLHHWKSWFHADMVSLGKVAVICGEACLLRCWHLSDDWYLVNGVSVTWNATKYREPDPFAYSLGPLRKKDEGNVSFRLKAIQEADRVRQIYVHNPAPE</sequence>
<dbReference type="PANTHER" id="PTHR10811">
    <property type="entry name" value="FRINGE-RELATED"/>
    <property type="match status" value="1"/>
</dbReference>
<dbReference type="OrthoDB" id="414175at2759"/>
<keyword evidence="2" id="KW-1185">Reference proteome</keyword>
<dbReference type="Proteomes" id="UP000326565">
    <property type="component" value="Unassembled WGS sequence"/>
</dbReference>
<dbReference type="EMBL" id="ML732405">
    <property type="protein sequence ID" value="KAB8068251.1"/>
    <property type="molecule type" value="Genomic_DNA"/>
</dbReference>
<evidence type="ECO:0000313" key="1">
    <source>
        <dbReference type="EMBL" id="KAB8068251.1"/>
    </source>
</evidence>
<organism evidence="1 2">
    <name type="scientific">Aspergillus leporis</name>
    <dbReference type="NCBI Taxonomy" id="41062"/>
    <lineage>
        <taxon>Eukaryota</taxon>
        <taxon>Fungi</taxon>
        <taxon>Dikarya</taxon>
        <taxon>Ascomycota</taxon>
        <taxon>Pezizomycotina</taxon>
        <taxon>Eurotiomycetes</taxon>
        <taxon>Eurotiomycetidae</taxon>
        <taxon>Eurotiales</taxon>
        <taxon>Aspergillaceae</taxon>
        <taxon>Aspergillus</taxon>
        <taxon>Aspergillus subgen. Circumdati</taxon>
    </lineage>
</organism>
<evidence type="ECO:0000313" key="2">
    <source>
        <dbReference type="Proteomes" id="UP000326565"/>
    </source>
</evidence>
<accession>A0A5N5WIA8</accession>
<dbReference type="AlphaFoldDB" id="A0A5N5WIA8"/>
<reference evidence="1 2" key="1">
    <citation type="submission" date="2019-04" db="EMBL/GenBank/DDBJ databases">
        <title>Friends and foes A comparative genomics study of 23 Aspergillus species from section Flavi.</title>
        <authorList>
            <consortium name="DOE Joint Genome Institute"/>
            <person name="Kjaerbolling I."/>
            <person name="Vesth T."/>
            <person name="Frisvad J.C."/>
            <person name="Nybo J.L."/>
            <person name="Theobald S."/>
            <person name="Kildgaard S."/>
            <person name="Isbrandt T."/>
            <person name="Kuo A."/>
            <person name="Sato A."/>
            <person name="Lyhne E.K."/>
            <person name="Kogle M.E."/>
            <person name="Wiebenga A."/>
            <person name="Kun R.S."/>
            <person name="Lubbers R.J."/>
            <person name="Makela M.R."/>
            <person name="Barry K."/>
            <person name="Chovatia M."/>
            <person name="Clum A."/>
            <person name="Daum C."/>
            <person name="Haridas S."/>
            <person name="He G."/>
            <person name="LaButti K."/>
            <person name="Lipzen A."/>
            <person name="Mondo S."/>
            <person name="Riley R."/>
            <person name="Salamov A."/>
            <person name="Simmons B.A."/>
            <person name="Magnuson J.K."/>
            <person name="Henrissat B."/>
            <person name="Mortensen U.H."/>
            <person name="Larsen T.O."/>
            <person name="Devries R.P."/>
            <person name="Grigoriev I.V."/>
            <person name="Machida M."/>
            <person name="Baker S.E."/>
            <person name="Andersen M.R."/>
        </authorList>
    </citation>
    <scope>NUCLEOTIDE SEQUENCE [LARGE SCALE GENOMIC DNA]</scope>
    <source>
        <strain evidence="1 2">CBS 151.66</strain>
    </source>
</reference>
<proteinExistence type="predicted"/>
<name>A0A5N5WIA8_9EURO</name>